<comment type="caution">
    <text evidence="1">The sequence shown here is derived from an EMBL/GenBank/DDBJ whole genome shotgun (WGS) entry which is preliminary data.</text>
</comment>
<organism evidence="1 2">
    <name type="scientific">Cryptotermes secundus</name>
    <dbReference type="NCBI Taxonomy" id="105785"/>
    <lineage>
        <taxon>Eukaryota</taxon>
        <taxon>Metazoa</taxon>
        <taxon>Ecdysozoa</taxon>
        <taxon>Arthropoda</taxon>
        <taxon>Hexapoda</taxon>
        <taxon>Insecta</taxon>
        <taxon>Pterygota</taxon>
        <taxon>Neoptera</taxon>
        <taxon>Polyneoptera</taxon>
        <taxon>Dictyoptera</taxon>
        <taxon>Blattodea</taxon>
        <taxon>Blattoidea</taxon>
        <taxon>Termitoidae</taxon>
        <taxon>Kalotermitidae</taxon>
        <taxon>Cryptotermitinae</taxon>
        <taxon>Cryptotermes</taxon>
    </lineage>
</organism>
<gene>
    <name evidence="1" type="ORF">B7P43_G03745</name>
</gene>
<dbReference type="EMBL" id="NEVH01008202">
    <property type="protein sequence ID" value="PNF34846.1"/>
    <property type="molecule type" value="Genomic_DNA"/>
</dbReference>
<name>A0A2J7R1Y6_9NEOP</name>
<accession>A0A2J7R1Y6</accession>
<dbReference type="AlphaFoldDB" id="A0A2J7R1Y6"/>
<evidence type="ECO:0000313" key="2">
    <source>
        <dbReference type="Proteomes" id="UP000235965"/>
    </source>
</evidence>
<dbReference type="Proteomes" id="UP000235965">
    <property type="component" value="Unassembled WGS sequence"/>
</dbReference>
<dbReference type="InParanoid" id="A0A2J7R1Y6"/>
<keyword evidence="2" id="KW-1185">Reference proteome</keyword>
<proteinExistence type="predicted"/>
<protein>
    <submittedName>
        <fullName evidence="1">Uncharacterized protein</fullName>
    </submittedName>
</protein>
<evidence type="ECO:0000313" key="1">
    <source>
        <dbReference type="EMBL" id="PNF34846.1"/>
    </source>
</evidence>
<reference evidence="1 2" key="1">
    <citation type="submission" date="2017-12" db="EMBL/GenBank/DDBJ databases">
        <title>Hemimetabolous genomes reveal molecular basis of termite eusociality.</title>
        <authorList>
            <person name="Harrison M.C."/>
            <person name="Jongepier E."/>
            <person name="Robertson H.M."/>
            <person name="Arning N."/>
            <person name="Bitard-Feildel T."/>
            <person name="Chao H."/>
            <person name="Childers C.P."/>
            <person name="Dinh H."/>
            <person name="Doddapaneni H."/>
            <person name="Dugan S."/>
            <person name="Gowin J."/>
            <person name="Greiner C."/>
            <person name="Han Y."/>
            <person name="Hu H."/>
            <person name="Hughes D.S.T."/>
            <person name="Huylmans A.-K."/>
            <person name="Kemena C."/>
            <person name="Kremer L.P.M."/>
            <person name="Lee S.L."/>
            <person name="Lopez-Ezquerra A."/>
            <person name="Mallet L."/>
            <person name="Monroy-Kuhn J.M."/>
            <person name="Moser A."/>
            <person name="Murali S.C."/>
            <person name="Muzny D.M."/>
            <person name="Otani S."/>
            <person name="Piulachs M.-D."/>
            <person name="Poelchau M."/>
            <person name="Qu J."/>
            <person name="Schaub F."/>
            <person name="Wada-Katsumata A."/>
            <person name="Worley K.C."/>
            <person name="Xie Q."/>
            <person name="Ylla G."/>
            <person name="Poulsen M."/>
            <person name="Gibbs R.A."/>
            <person name="Schal C."/>
            <person name="Richards S."/>
            <person name="Belles X."/>
            <person name="Korb J."/>
            <person name="Bornberg-Bauer E."/>
        </authorList>
    </citation>
    <scope>NUCLEOTIDE SEQUENCE [LARGE SCALE GENOMIC DNA]</scope>
    <source>
        <tissue evidence="1">Whole body</tissue>
    </source>
</reference>
<sequence length="88" mass="10127">MWQIVNKELGNNLQRELGIELKCGTTKEANPQRIAEMFNLYFADTVGKLVKQNNSTMCCKTPQRINTCNETVYLSSDRKRNIRSGEEI</sequence>